<dbReference type="OrthoDB" id="5645at2759"/>
<dbReference type="InterPro" id="IPR007621">
    <property type="entry name" value="TPM_dom"/>
</dbReference>
<sequence>MSATPPQHASKPLFSLLRTRAKADMQLLTNLMTATKTLSITAAALALISTSNPTLADVPVSKPEALIFDEPALIQKSSQTLFTKAMASIRDKQGYTVRFAMLKTLPYGETPDEFATELAQQWALSDTDVLFVASPKLARAGVYVGEKAASLLTPEIAESVANETFAVAAGEERYGTAVLDVSNRLIAVLSGEADPGPPQVKLNEVVQTYKTKEETKTDRKKYITVVVVVLIISIVAPLLQTYWYVRDD</sequence>
<feature type="transmembrane region" description="Helical" evidence="1">
    <location>
        <begin position="222"/>
        <end position="245"/>
    </location>
</feature>
<dbReference type="PANTHER" id="PTHR30373">
    <property type="entry name" value="UPF0603 PROTEIN YGCG"/>
    <property type="match status" value="1"/>
</dbReference>
<organism evidence="3 4">
    <name type="scientific">Gracilariopsis chorda</name>
    <dbReference type="NCBI Taxonomy" id="448386"/>
    <lineage>
        <taxon>Eukaryota</taxon>
        <taxon>Rhodophyta</taxon>
        <taxon>Florideophyceae</taxon>
        <taxon>Rhodymeniophycidae</taxon>
        <taxon>Gracilariales</taxon>
        <taxon>Gracilariaceae</taxon>
        <taxon>Gracilariopsis</taxon>
    </lineage>
</organism>
<gene>
    <name evidence="3" type="ORF">BWQ96_09030</name>
</gene>
<dbReference type="PANTHER" id="PTHR30373:SF2">
    <property type="entry name" value="UPF0603 PROTEIN YGCG"/>
    <property type="match status" value="1"/>
</dbReference>
<dbReference type="Proteomes" id="UP000247409">
    <property type="component" value="Unassembled WGS sequence"/>
</dbReference>
<evidence type="ECO:0000313" key="4">
    <source>
        <dbReference type="Proteomes" id="UP000247409"/>
    </source>
</evidence>
<accession>A0A2V3IJG7</accession>
<evidence type="ECO:0000259" key="2">
    <source>
        <dbReference type="Pfam" id="PF04536"/>
    </source>
</evidence>
<evidence type="ECO:0000256" key="1">
    <source>
        <dbReference type="SAM" id="Phobius"/>
    </source>
</evidence>
<reference evidence="3 4" key="1">
    <citation type="journal article" date="2018" name="Mol. Biol. Evol.">
        <title>Analysis of the draft genome of the red seaweed Gracilariopsis chorda provides insights into genome size evolution in Rhodophyta.</title>
        <authorList>
            <person name="Lee J."/>
            <person name="Yang E.C."/>
            <person name="Graf L."/>
            <person name="Yang J.H."/>
            <person name="Qiu H."/>
            <person name="Zel Zion U."/>
            <person name="Chan C.X."/>
            <person name="Stephens T.G."/>
            <person name="Weber A.P.M."/>
            <person name="Boo G.H."/>
            <person name="Boo S.M."/>
            <person name="Kim K.M."/>
            <person name="Shin Y."/>
            <person name="Jung M."/>
            <person name="Lee S.J."/>
            <person name="Yim H.S."/>
            <person name="Lee J.H."/>
            <person name="Bhattacharya D."/>
            <person name="Yoon H.S."/>
        </authorList>
    </citation>
    <scope>NUCLEOTIDE SEQUENCE [LARGE SCALE GENOMIC DNA]</scope>
    <source>
        <strain evidence="3 4">SKKU-2015</strain>
        <tissue evidence="3">Whole body</tissue>
    </source>
</reference>
<dbReference type="Pfam" id="PF04536">
    <property type="entry name" value="TPM_phosphatase"/>
    <property type="match status" value="1"/>
</dbReference>
<keyword evidence="1" id="KW-0812">Transmembrane</keyword>
<protein>
    <recommendedName>
        <fullName evidence="2">TPM domain-containing protein</fullName>
    </recommendedName>
</protein>
<name>A0A2V3IJG7_9FLOR</name>
<proteinExistence type="predicted"/>
<dbReference type="Gene3D" id="3.10.310.50">
    <property type="match status" value="1"/>
</dbReference>
<evidence type="ECO:0000313" key="3">
    <source>
        <dbReference type="EMBL" id="PXF41270.1"/>
    </source>
</evidence>
<comment type="caution">
    <text evidence="3">The sequence shown here is derived from an EMBL/GenBank/DDBJ whole genome shotgun (WGS) entry which is preliminary data.</text>
</comment>
<keyword evidence="1" id="KW-1133">Transmembrane helix</keyword>
<dbReference type="AlphaFoldDB" id="A0A2V3IJG7"/>
<keyword evidence="4" id="KW-1185">Reference proteome</keyword>
<dbReference type="STRING" id="448386.A0A2V3IJG7"/>
<feature type="domain" description="TPM" evidence="2">
    <location>
        <begin position="68"/>
        <end position="187"/>
    </location>
</feature>
<dbReference type="EMBL" id="NBIV01000225">
    <property type="protein sequence ID" value="PXF41270.1"/>
    <property type="molecule type" value="Genomic_DNA"/>
</dbReference>
<keyword evidence="1" id="KW-0472">Membrane</keyword>